<sequence length="318" mass="34132">MIHTSTKIMSLASVLLLTACGGSSSSDTPESPEPQPQPTSTSFSLAVSDAPIDDAIAVVVYFDEVELMGNGDPVSFTVTGEDDGPRSIDLLSVQGTDFATLVTDEEIPLGEYTQLRVSVTEESYIEMEQGTFPLVVPSNELKLDGFTAMANVTAAYTLEFDLRKSLVDPVGQPVIFLKPRGVRLVANTEVGVVEGTVAESLVLDESCANKEDPLKGNAVYLYQGTDLSLEVLGDDADQPADENEVSPYAIAEVTYDEEAQVYQYQAGYVDAGDYTLAFTCQAALDMPESDEGTEDGFTFLLEQEAAVVAEQTTEVHFP</sequence>
<feature type="signal peptide" evidence="2">
    <location>
        <begin position="1"/>
        <end position="25"/>
    </location>
</feature>
<protein>
    <submittedName>
        <fullName evidence="4">DUF4382 domain-containing protein</fullName>
    </submittedName>
</protein>
<reference evidence="4" key="1">
    <citation type="submission" date="2021-03" db="EMBL/GenBank/DDBJ databases">
        <title>novel species isolated from a fishpond in China.</title>
        <authorList>
            <person name="Lu H."/>
            <person name="Cai Z."/>
        </authorList>
    </citation>
    <scope>NUCLEOTIDE SEQUENCE</scope>
    <source>
        <strain evidence="4">JCM 30855</strain>
    </source>
</reference>
<keyword evidence="2" id="KW-0732">Signal</keyword>
<gene>
    <name evidence="4" type="ORF">J0A66_09430</name>
</gene>
<feature type="domain" description="DUF4382" evidence="3">
    <location>
        <begin position="41"/>
        <end position="179"/>
    </location>
</feature>
<dbReference type="InterPro" id="IPR025491">
    <property type="entry name" value="DUF4382"/>
</dbReference>
<evidence type="ECO:0000256" key="2">
    <source>
        <dbReference type="SAM" id="SignalP"/>
    </source>
</evidence>
<evidence type="ECO:0000256" key="1">
    <source>
        <dbReference type="SAM" id="MobiDB-lite"/>
    </source>
</evidence>
<accession>A0A939DP91</accession>
<dbReference type="Pfam" id="PF14321">
    <property type="entry name" value="DUF4382"/>
    <property type="match status" value="1"/>
</dbReference>
<evidence type="ECO:0000313" key="4">
    <source>
        <dbReference type="EMBL" id="MBN7825441.1"/>
    </source>
</evidence>
<keyword evidence="5" id="KW-1185">Reference proteome</keyword>
<feature type="region of interest" description="Disordered" evidence="1">
    <location>
        <begin position="22"/>
        <end position="44"/>
    </location>
</feature>
<evidence type="ECO:0000259" key="3">
    <source>
        <dbReference type="Pfam" id="PF14321"/>
    </source>
</evidence>
<dbReference type="AlphaFoldDB" id="A0A939DP91"/>
<dbReference type="RefSeq" id="WP_206573548.1">
    <property type="nucleotide sequence ID" value="NZ_JAFKCV010000004.1"/>
</dbReference>
<comment type="caution">
    <text evidence="4">The sequence shown here is derived from an EMBL/GenBank/DDBJ whole genome shotgun (WGS) entry which is preliminary data.</text>
</comment>
<dbReference type="PROSITE" id="PS51257">
    <property type="entry name" value="PROKAR_LIPOPROTEIN"/>
    <property type="match status" value="1"/>
</dbReference>
<feature type="chain" id="PRO_5037899014" evidence="2">
    <location>
        <begin position="26"/>
        <end position="318"/>
    </location>
</feature>
<dbReference type="Proteomes" id="UP000664654">
    <property type="component" value="Unassembled WGS sequence"/>
</dbReference>
<organism evidence="4 5">
    <name type="scientific">Bowmanella dokdonensis</name>
    <dbReference type="NCBI Taxonomy" id="751969"/>
    <lineage>
        <taxon>Bacteria</taxon>
        <taxon>Pseudomonadati</taxon>
        <taxon>Pseudomonadota</taxon>
        <taxon>Gammaproteobacteria</taxon>
        <taxon>Alteromonadales</taxon>
        <taxon>Alteromonadaceae</taxon>
        <taxon>Bowmanella</taxon>
    </lineage>
</organism>
<dbReference type="EMBL" id="JAFKCV010000004">
    <property type="protein sequence ID" value="MBN7825441.1"/>
    <property type="molecule type" value="Genomic_DNA"/>
</dbReference>
<name>A0A939DP91_9ALTE</name>
<proteinExistence type="predicted"/>
<evidence type="ECO:0000313" key="5">
    <source>
        <dbReference type="Proteomes" id="UP000664654"/>
    </source>
</evidence>